<dbReference type="CDD" id="cd01392">
    <property type="entry name" value="HTH_LacI"/>
    <property type="match status" value="1"/>
</dbReference>
<dbReference type="InterPro" id="IPR025997">
    <property type="entry name" value="SBP_2_dom"/>
</dbReference>
<dbReference type="PANTHER" id="PTHR30146">
    <property type="entry name" value="LACI-RELATED TRANSCRIPTIONAL REPRESSOR"/>
    <property type="match status" value="1"/>
</dbReference>
<dbReference type="InterPro" id="IPR028082">
    <property type="entry name" value="Peripla_BP_I"/>
</dbReference>
<keyword evidence="3" id="KW-0804">Transcription</keyword>
<dbReference type="SUPFAM" id="SSF47413">
    <property type="entry name" value="lambda repressor-like DNA-binding domains"/>
    <property type="match status" value="1"/>
</dbReference>
<dbReference type="InterPro" id="IPR000843">
    <property type="entry name" value="HTH_LacI"/>
</dbReference>
<dbReference type="SUPFAM" id="SSF53822">
    <property type="entry name" value="Periplasmic binding protein-like I"/>
    <property type="match status" value="1"/>
</dbReference>
<evidence type="ECO:0000256" key="3">
    <source>
        <dbReference type="ARBA" id="ARBA00023163"/>
    </source>
</evidence>
<reference evidence="5 6" key="1">
    <citation type="journal article" date="2016" name="Syst. Appl. Microbiol.">
        <title>Pararhizobium polonicum sp. nov. isolated from tumors on stone fruit rootstocks.</title>
        <authorList>
            <person name="Pulawska J."/>
            <person name="Kuzmanovic N."/>
            <person name="Willems A."/>
            <person name="Pothier J.F."/>
        </authorList>
    </citation>
    <scope>NUCLEOTIDE SEQUENCE [LARGE SCALE GENOMIC DNA]</scope>
    <source>
        <strain evidence="5 6">F5.1</strain>
    </source>
</reference>
<proteinExistence type="predicted"/>
<dbReference type="EMBL" id="LGLV01000024">
    <property type="protein sequence ID" value="OBZ92106.1"/>
    <property type="molecule type" value="Genomic_DNA"/>
</dbReference>
<dbReference type="STRING" id="1612624.ADU59_28700"/>
<evidence type="ECO:0000256" key="1">
    <source>
        <dbReference type="ARBA" id="ARBA00023015"/>
    </source>
</evidence>
<dbReference type="PROSITE" id="PS50932">
    <property type="entry name" value="HTH_LACI_2"/>
    <property type="match status" value="1"/>
</dbReference>
<dbReference type="Gene3D" id="1.10.260.40">
    <property type="entry name" value="lambda repressor-like DNA-binding domains"/>
    <property type="match status" value="1"/>
</dbReference>
<dbReference type="PROSITE" id="PS00356">
    <property type="entry name" value="HTH_LACI_1"/>
    <property type="match status" value="1"/>
</dbReference>
<evidence type="ECO:0000256" key="2">
    <source>
        <dbReference type="ARBA" id="ARBA00023125"/>
    </source>
</evidence>
<evidence type="ECO:0000313" key="5">
    <source>
        <dbReference type="EMBL" id="OBZ92106.1"/>
    </source>
</evidence>
<feature type="domain" description="HTH lacI-type" evidence="4">
    <location>
        <begin position="4"/>
        <end position="47"/>
    </location>
</feature>
<keyword evidence="2" id="KW-0238">DNA-binding</keyword>
<comment type="caution">
    <text evidence="5">The sequence shown here is derived from an EMBL/GenBank/DDBJ whole genome shotgun (WGS) entry which is preliminary data.</text>
</comment>
<dbReference type="Pfam" id="PF00356">
    <property type="entry name" value="LacI"/>
    <property type="match status" value="1"/>
</dbReference>
<keyword evidence="6" id="KW-1185">Reference proteome</keyword>
<protein>
    <submittedName>
        <fullName evidence="5">Transcriptional regulator</fullName>
    </submittedName>
</protein>
<dbReference type="GO" id="GO:0003700">
    <property type="term" value="F:DNA-binding transcription factor activity"/>
    <property type="evidence" value="ECO:0007669"/>
    <property type="project" value="TreeGrafter"/>
</dbReference>
<dbReference type="AlphaFoldDB" id="A0A1C7NTS5"/>
<gene>
    <name evidence="5" type="ORF">ADU59_28700</name>
</gene>
<dbReference type="Proteomes" id="UP000093111">
    <property type="component" value="Unassembled WGS sequence"/>
</dbReference>
<dbReference type="SMART" id="SM00354">
    <property type="entry name" value="HTH_LACI"/>
    <property type="match status" value="1"/>
</dbReference>
<dbReference type="RefSeq" id="WP_068959151.1">
    <property type="nucleotide sequence ID" value="NZ_LGLV01000024.1"/>
</dbReference>
<dbReference type="OrthoDB" id="9805774at2"/>
<organism evidence="5 6">
    <name type="scientific">Pararhizobium polonicum</name>
    <dbReference type="NCBI Taxonomy" id="1612624"/>
    <lineage>
        <taxon>Bacteria</taxon>
        <taxon>Pseudomonadati</taxon>
        <taxon>Pseudomonadota</taxon>
        <taxon>Alphaproteobacteria</taxon>
        <taxon>Hyphomicrobiales</taxon>
        <taxon>Rhizobiaceae</taxon>
        <taxon>Rhizobium/Agrobacterium group</taxon>
        <taxon>Pararhizobium</taxon>
    </lineage>
</organism>
<dbReference type="GO" id="GO:0000976">
    <property type="term" value="F:transcription cis-regulatory region binding"/>
    <property type="evidence" value="ECO:0007669"/>
    <property type="project" value="TreeGrafter"/>
</dbReference>
<sequence length="342" mass="37261">MTRPTIRDLANAADVSIATANRVIGGSGSVKQSTMQRVKEAAQEIGFYGMGAIDSRIAATRSKYRFGFLLHQPSRQFYLNLAQALRAAAERIPDCLIDLRIEFLDDLSPQNTAAKMLELAETCDAVGVVAAVHPIVSQAVETLQSQGKPVFALISQIAPTGQVHFIGLDGWKVGRTAAWMFEHVCDRPGKLGVLMGNPRYRCQEMNESGFRSYFREYASDFTILEPRSTFESKAVAEEMTENLLKEHPDLQGLYVAGGGISGALAALRSTGNAGKVMLVGYELMDITKQALLDGTMTFVISHPLNRVAEEALSGMVRCVKAKGGDGAYTSVLPFEIYTRENI</sequence>
<dbReference type="PATRIC" id="fig|1612624.7.peg.3920"/>
<name>A0A1C7NTS5_9HYPH</name>
<dbReference type="Gene3D" id="3.40.50.2300">
    <property type="match status" value="2"/>
</dbReference>
<keyword evidence="1" id="KW-0805">Transcription regulation</keyword>
<dbReference type="Pfam" id="PF13407">
    <property type="entry name" value="Peripla_BP_4"/>
    <property type="match status" value="1"/>
</dbReference>
<evidence type="ECO:0000259" key="4">
    <source>
        <dbReference type="PROSITE" id="PS50932"/>
    </source>
</evidence>
<accession>A0A1C7NTS5</accession>
<dbReference type="InterPro" id="IPR010982">
    <property type="entry name" value="Lambda_DNA-bd_dom_sf"/>
</dbReference>
<evidence type="ECO:0000313" key="6">
    <source>
        <dbReference type="Proteomes" id="UP000093111"/>
    </source>
</evidence>
<dbReference type="CDD" id="cd06307">
    <property type="entry name" value="PBP1_sugar_binding"/>
    <property type="match status" value="1"/>
</dbReference>
<dbReference type="PANTHER" id="PTHR30146:SF152">
    <property type="entry name" value="TRANSCRIPTIONAL REGULATORY PROTEIN"/>
    <property type="match status" value="1"/>
</dbReference>